<evidence type="ECO:0000313" key="4">
    <source>
        <dbReference type="Proteomes" id="UP000018460"/>
    </source>
</evidence>
<dbReference type="Gene3D" id="3.40.50.1820">
    <property type="entry name" value="alpha/beta hydrolase"/>
    <property type="match status" value="1"/>
</dbReference>
<gene>
    <name evidence="3" type="ORF">F941_01660</name>
</gene>
<organism evidence="3 4">
    <name type="scientific">Acinetobacter bouvetii DSM 14964 = CIP 107468</name>
    <dbReference type="NCBI Taxonomy" id="1120925"/>
    <lineage>
        <taxon>Bacteria</taxon>
        <taxon>Pseudomonadati</taxon>
        <taxon>Pseudomonadota</taxon>
        <taxon>Gammaproteobacteria</taxon>
        <taxon>Moraxellales</taxon>
        <taxon>Moraxellaceae</taxon>
        <taxon>Acinetobacter</taxon>
    </lineage>
</organism>
<dbReference type="AlphaFoldDB" id="N9DJQ2"/>
<name>N9DJQ2_9GAMM</name>
<accession>N9DJQ2</accession>
<keyword evidence="4" id="KW-1185">Reference proteome</keyword>
<dbReference type="Pfam" id="PF00561">
    <property type="entry name" value="Abhydrolase_1"/>
    <property type="match status" value="1"/>
</dbReference>
<comment type="caution">
    <text evidence="3">The sequence shown here is derived from an EMBL/GenBank/DDBJ whole genome shotgun (WGS) entry which is preliminary data.</text>
</comment>
<dbReference type="RefSeq" id="WP_005010048.1">
    <property type="nucleotide sequence ID" value="NZ_KB849727.1"/>
</dbReference>
<dbReference type="Proteomes" id="UP000018460">
    <property type="component" value="Unassembled WGS sequence"/>
</dbReference>
<dbReference type="InterPro" id="IPR000073">
    <property type="entry name" value="AB_hydrolase_1"/>
</dbReference>
<dbReference type="OrthoDB" id="5380819at2"/>
<evidence type="ECO:0000256" key="1">
    <source>
        <dbReference type="ARBA" id="ARBA00022801"/>
    </source>
</evidence>
<reference evidence="3 4" key="1">
    <citation type="submission" date="2013-02" db="EMBL/GenBank/DDBJ databases">
        <title>The Genome Sequence of Acinetobacter bouvetii CIP 107468.</title>
        <authorList>
            <consortium name="The Broad Institute Genome Sequencing Platform"/>
            <consortium name="The Broad Institute Genome Sequencing Center for Infectious Disease"/>
            <person name="Cerqueira G."/>
            <person name="Feldgarden M."/>
            <person name="Courvalin P."/>
            <person name="Perichon B."/>
            <person name="Grillot-Courvalin C."/>
            <person name="Clermont D."/>
            <person name="Rocha E."/>
            <person name="Yoon E.-J."/>
            <person name="Nemec A."/>
            <person name="Walker B."/>
            <person name="Young S.K."/>
            <person name="Zeng Q."/>
            <person name="Gargeya S."/>
            <person name="Fitzgerald M."/>
            <person name="Haas B."/>
            <person name="Abouelleil A."/>
            <person name="Alvarado L."/>
            <person name="Arachchi H.M."/>
            <person name="Berlin A.M."/>
            <person name="Chapman S.B."/>
            <person name="Dewar J."/>
            <person name="Goldberg J."/>
            <person name="Griggs A."/>
            <person name="Gujja S."/>
            <person name="Hansen M."/>
            <person name="Howarth C."/>
            <person name="Imamovic A."/>
            <person name="Larimer J."/>
            <person name="McCowan C."/>
            <person name="Murphy C."/>
            <person name="Neiman D."/>
            <person name="Pearson M."/>
            <person name="Priest M."/>
            <person name="Roberts A."/>
            <person name="Saif S."/>
            <person name="Shea T."/>
            <person name="Sisk P."/>
            <person name="Sykes S."/>
            <person name="Wortman J."/>
            <person name="Nusbaum C."/>
            <person name="Birren B."/>
        </authorList>
    </citation>
    <scope>NUCLEOTIDE SEQUENCE [LARGE SCALE GENOMIC DNA]</scope>
    <source>
        <strain evidence="3 4">CIP 107468</strain>
    </source>
</reference>
<keyword evidence="1" id="KW-0378">Hydrolase</keyword>
<dbReference type="SUPFAM" id="SSF53474">
    <property type="entry name" value="alpha/beta-Hydrolases"/>
    <property type="match status" value="1"/>
</dbReference>
<dbReference type="eggNOG" id="COG0596">
    <property type="taxonomic scope" value="Bacteria"/>
</dbReference>
<evidence type="ECO:0000259" key="2">
    <source>
        <dbReference type="Pfam" id="PF00561"/>
    </source>
</evidence>
<protein>
    <recommendedName>
        <fullName evidence="2">AB hydrolase-1 domain-containing protein</fullName>
    </recommendedName>
</protein>
<dbReference type="GO" id="GO:0016787">
    <property type="term" value="F:hydrolase activity"/>
    <property type="evidence" value="ECO:0007669"/>
    <property type="project" value="UniProtKB-KW"/>
</dbReference>
<dbReference type="PATRIC" id="fig|1120925.3.peg.1754"/>
<dbReference type="PANTHER" id="PTHR46118">
    <property type="entry name" value="PROTEIN ABHD11"/>
    <property type="match status" value="1"/>
</dbReference>
<feature type="domain" description="AB hydrolase-1" evidence="2">
    <location>
        <begin position="16"/>
        <end position="240"/>
    </location>
</feature>
<sequence>MILNYELHQNTVSEKNPIVFIHGLFGSLSNLGMLARAFMQTHTVIQLDVRNHGNSGHSSEMNYDLMAQDVIETINAAGLQRVSLVGHSMGGKIAMRTASFDPDRIAHLAVLDIAPFAYQQNHHEQIFKALFAVERADIQTRHQAIEIMKQFVSEDMVIQFLLKSFSKGKWLFNVPALYAHYADILSWNEQSSWSKPALFLRGIASPYIGKAEYLDAIARQFPLAEVKGIEGAGHWLHAEKTAEVLDQLQRYINN</sequence>
<dbReference type="PANTHER" id="PTHR46118:SF4">
    <property type="entry name" value="PROTEIN ABHD11"/>
    <property type="match status" value="1"/>
</dbReference>
<dbReference type="InterPro" id="IPR029058">
    <property type="entry name" value="AB_hydrolase_fold"/>
</dbReference>
<proteinExistence type="predicted"/>
<evidence type="ECO:0000313" key="3">
    <source>
        <dbReference type="EMBL" id="ENV82894.1"/>
    </source>
</evidence>
<dbReference type="EMBL" id="APQD01000012">
    <property type="protein sequence ID" value="ENV82894.1"/>
    <property type="molecule type" value="Genomic_DNA"/>
</dbReference>